<organism evidence="8 9">
    <name type="scientific">Chaetomidium leptoderma</name>
    <dbReference type="NCBI Taxonomy" id="669021"/>
    <lineage>
        <taxon>Eukaryota</taxon>
        <taxon>Fungi</taxon>
        <taxon>Dikarya</taxon>
        <taxon>Ascomycota</taxon>
        <taxon>Pezizomycotina</taxon>
        <taxon>Sordariomycetes</taxon>
        <taxon>Sordariomycetidae</taxon>
        <taxon>Sordariales</taxon>
        <taxon>Chaetomiaceae</taxon>
        <taxon>Chaetomidium</taxon>
    </lineage>
</organism>
<accession>A0AAN6VSG8</accession>
<gene>
    <name evidence="8" type="ORF">C8A00DRAFT_30361</name>
</gene>
<feature type="domain" description="HTH myb-type" evidence="7">
    <location>
        <begin position="66"/>
        <end position="120"/>
    </location>
</feature>
<feature type="compositionally biased region" description="Low complexity" evidence="5">
    <location>
        <begin position="195"/>
        <end position="234"/>
    </location>
</feature>
<feature type="domain" description="Myb-like" evidence="6">
    <location>
        <begin position="66"/>
        <end position="116"/>
    </location>
</feature>
<feature type="region of interest" description="Disordered" evidence="5">
    <location>
        <begin position="170"/>
        <end position="240"/>
    </location>
</feature>
<dbReference type="GO" id="GO:0019185">
    <property type="term" value="C:snRNA-activating protein complex"/>
    <property type="evidence" value="ECO:0007669"/>
    <property type="project" value="TreeGrafter"/>
</dbReference>
<dbReference type="PANTHER" id="PTHR46621">
    <property type="entry name" value="SNRNA-ACTIVATING PROTEIN COMPLEX SUBUNIT 4"/>
    <property type="match status" value="1"/>
</dbReference>
<evidence type="ECO:0000313" key="8">
    <source>
        <dbReference type="EMBL" id="KAK4156809.1"/>
    </source>
</evidence>
<protein>
    <submittedName>
        <fullName evidence="8">Uncharacterized protein</fullName>
    </submittedName>
</protein>
<dbReference type="PROSITE" id="PS51294">
    <property type="entry name" value="HTH_MYB"/>
    <property type="match status" value="3"/>
</dbReference>
<dbReference type="GO" id="GO:0001006">
    <property type="term" value="F:RNA polymerase III type 3 promoter sequence-specific DNA binding"/>
    <property type="evidence" value="ECO:0007669"/>
    <property type="project" value="TreeGrafter"/>
</dbReference>
<dbReference type="GO" id="GO:0042796">
    <property type="term" value="P:snRNA transcription by RNA polymerase III"/>
    <property type="evidence" value="ECO:0007669"/>
    <property type="project" value="TreeGrafter"/>
</dbReference>
<dbReference type="InterPro" id="IPR009057">
    <property type="entry name" value="Homeodomain-like_sf"/>
</dbReference>
<name>A0AAN6VSG8_9PEZI</name>
<reference evidence="8" key="2">
    <citation type="submission" date="2023-05" db="EMBL/GenBank/DDBJ databases">
        <authorList>
            <consortium name="Lawrence Berkeley National Laboratory"/>
            <person name="Steindorff A."/>
            <person name="Hensen N."/>
            <person name="Bonometti L."/>
            <person name="Westerberg I."/>
            <person name="Brannstrom I.O."/>
            <person name="Guillou S."/>
            <person name="Cros-Aarteil S."/>
            <person name="Calhoun S."/>
            <person name="Haridas S."/>
            <person name="Kuo A."/>
            <person name="Mondo S."/>
            <person name="Pangilinan J."/>
            <person name="Riley R."/>
            <person name="Labutti K."/>
            <person name="Andreopoulos B."/>
            <person name="Lipzen A."/>
            <person name="Chen C."/>
            <person name="Yanf M."/>
            <person name="Daum C."/>
            <person name="Ng V."/>
            <person name="Clum A."/>
            <person name="Ohm R."/>
            <person name="Martin F."/>
            <person name="Silar P."/>
            <person name="Natvig D."/>
            <person name="Lalanne C."/>
            <person name="Gautier V."/>
            <person name="Ament-Velasquez S.L."/>
            <person name="Kruys A."/>
            <person name="Hutchinson M.I."/>
            <person name="Powell A.J."/>
            <person name="Barry K."/>
            <person name="Miller A.N."/>
            <person name="Grigoriev I.V."/>
            <person name="Debuchy R."/>
            <person name="Gladieux P."/>
            <person name="Thoren M.H."/>
            <person name="Johannesson H."/>
        </authorList>
    </citation>
    <scope>NUCLEOTIDE SEQUENCE</scope>
    <source>
        <strain evidence="8">CBS 538.74</strain>
    </source>
</reference>
<dbReference type="CDD" id="cd00167">
    <property type="entry name" value="SANT"/>
    <property type="match status" value="3"/>
</dbReference>
<feature type="domain" description="HTH myb-type" evidence="7">
    <location>
        <begin position="122"/>
        <end position="172"/>
    </location>
</feature>
<evidence type="ECO:0000256" key="5">
    <source>
        <dbReference type="SAM" id="MobiDB-lite"/>
    </source>
</evidence>
<comment type="caution">
    <text evidence="8">The sequence shown here is derived from an EMBL/GenBank/DDBJ whole genome shotgun (WGS) entry which is preliminary data.</text>
</comment>
<dbReference type="Pfam" id="PF00249">
    <property type="entry name" value="Myb_DNA-binding"/>
    <property type="match status" value="1"/>
</dbReference>
<dbReference type="Pfam" id="PF13921">
    <property type="entry name" value="Myb_DNA-bind_6"/>
    <property type="match status" value="1"/>
</dbReference>
<dbReference type="PANTHER" id="PTHR46621:SF1">
    <property type="entry name" value="SNRNA-ACTIVATING PROTEIN COMPLEX SUBUNIT 4"/>
    <property type="match status" value="1"/>
</dbReference>
<evidence type="ECO:0000259" key="7">
    <source>
        <dbReference type="PROSITE" id="PS51294"/>
    </source>
</evidence>
<keyword evidence="3" id="KW-0804">Transcription</keyword>
<feature type="domain" description="Myb-like" evidence="6">
    <location>
        <begin position="10"/>
        <end position="65"/>
    </location>
</feature>
<sequence>MPISGESPAPSQKIRQVWTPEEDSLLSEAVARETQKNGPVSWHKVASHLPRRNNKDCRKRWHYSIANTIRKGTWMREEDEKLREAVEVYGARWSKIAEAVGSRNGDQCWKRWYDCLDPRIDKSPWTAEEDARLLHLVSQTGRNWSDIVHQHFPNRTSLAAKNRYSILRRKQEGGASSRSSSVRHAKSGGRGHNHNNNNNNNNNLSSTSTPSLSSSPYLSVPTTPSTTGLSTPEPEFCPSSLEGGKDWMALTEAEIDELLYQSSHLAVADGWHMGGGSSSVSATPSPQMGCRGDLDRLGWTDQTAAAAAAWATTTTTTQAQGGFDSALVDPRIQTAAGGFGGGEVAGGYYHQQQQQQLEAQRFGYENMLGVYQGEVQVQGMYGDGSAGFVGQGGMGSWQGGYATGSW</sequence>
<evidence type="ECO:0000259" key="6">
    <source>
        <dbReference type="PROSITE" id="PS50090"/>
    </source>
</evidence>
<dbReference type="SUPFAM" id="SSF46689">
    <property type="entry name" value="Homeodomain-like"/>
    <property type="match status" value="2"/>
</dbReference>
<evidence type="ECO:0000256" key="2">
    <source>
        <dbReference type="ARBA" id="ARBA00023125"/>
    </source>
</evidence>
<dbReference type="InterPro" id="IPR001005">
    <property type="entry name" value="SANT/Myb"/>
</dbReference>
<dbReference type="AlphaFoldDB" id="A0AAN6VSG8"/>
<reference evidence="8" key="1">
    <citation type="journal article" date="2023" name="Mol. Phylogenet. Evol.">
        <title>Genome-scale phylogeny and comparative genomics of the fungal order Sordariales.</title>
        <authorList>
            <person name="Hensen N."/>
            <person name="Bonometti L."/>
            <person name="Westerberg I."/>
            <person name="Brannstrom I.O."/>
            <person name="Guillou S."/>
            <person name="Cros-Aarteil S."/>
            <person name="Calhoun S."/>
            <person name="Haridas S."/>
            <person name="Kuo A."/>
            <person name="Mondo S."/>
            <person name="Pangilinan J."/>
            <person name="Riley R."/>
            <person name="LaButti K."/>
            <person name="Andreopoulos B."/>
            <person name="Lipzen A."/>
            <person name="Chen C."/>
            <person name="Yan M."/>
            <person name="Daum C."/>
            <person name="Ng V."/>
            <person name="Clum A."/>
            <person name="Steindorff A."/>
            <person name="Ohm R.A."/>
            <person name="Martin F."/>
            <person name="Silar P."/>
            <person name="Natvig D.O."/>
            <person name="Lalanne C."/>
            <person name="Gautier V."/>
            <person name="Ament-Velasquez S.L."/>
            <person name="Kruys A."/>
            <person name="Hutchinson M.I."/>
            <person name="Powell A.J."/>
            <person name="Barry K."/>
            <person name="Miller A.N."/>
            <person name="Grigoriev I.V."/>
            <person name="Debuchy R."/>
            <person name="Gladieux P."/>
            <person name="Hiltunen Thoren M."/>
            <person name="Johannesson H."/>
        </authorList>
    </citation>
    <scope>NUCLEOTIDE SEQUENCE</scope>
    <source>
        <strain evidence="8">CBS 538.74</strain>
    </source>
</reference>
<dbReference type="PROSITE" id="PS50090">
    <property type="entry name" value="MYB_LIKE"/>
    <property type="match status" value="3"/>
</dbReference>
<dbReference type="InterPro" id="IPR017930">
    <property type="entry name" value="Myb_dom"/>
</dbReference>
<dbReference type="GO" id="GO:0000978">
    <property type="term" value="F:RNA polymerase II cis-regulatory region sequence-specific DNA binding"/>
    <property type="evidence" value="ECO:0007669"/>
    <property type="project" value="TreeGrafter"/>
</dbReference>
<keyword evidence="1" id="KW-0805">Transcription regulation</keyword>
<proteinExistence type="predicted"/>
<evidence type="ECO:0000256" key="3">
    <source>
        <dbReference type="ARBA" id="ARBA00023163"/>
    </source>
</evidence>
<evidence type="ECO:0000256" key="1">
    <source>
        <dbReference type="ARBA" id="ARBA00023015"/>
    </source>
</evidence>
<dbReference type="EMBL" id="MU856861">
    <property type="protein sequence ID" value="KAK4156809.1"/>
    <property type="molecule type" value="Genomic_DNA"/>
</dbReference>
<dbReference type="Proteomes" id="UP001302745">
    <property type="component" value="Unassembled WGS sequence"/>
</dbReference>
<feature type="domain" description="Myb-like" evidence="6">
    <location>
        <begin position="117"/>
        <end position="168"/>
    </location>
</feature>
<keyword evidence="9" id="KW-1185">Reference proteome</keyword>
<dbReference type="SMART" id="SM00717">
    <property type="entry name" value="SANT"/>
    <property type="match status" value="3"/>
</dbReference>
<keyword evidence="4" id="KW-0539">Nucleus</keyword>
<dbReference type="FunFam" id="1.10.10.60:FF:000016">
    <property type="entry name" value="Transcriptional activator Myb isoform A"/>
    <property type="match status" value="1"/>
</dbReference>
<feature type="domain" description="HTH myb-type" evidence="7">
    <location>
        <begin position="13"/>
        <end position="62"/>
    </location>
</feature>
<evidence type="ECO:0000313" key="9">
    <source>
        <dbReference type="Proteomes" id="UP001302745"/>
    </source>
</evidence>
<feature type="compositionally biased region" description="Basic residues" evidence="5">
    <location>
        <begin position="181"/>
        <end position="193"/>
    </location>
</feature>
<keyword evidence="2" id="KW-0238">DNA-binding</keyword>
<evidence type="ECO:0000256" key="4">
    <source>
        <dbReference type="ARBA" id="ARBA00023242"/>
    </source>
</evidence>
<dbReference type="InterPro" id="IPR051575">
    <property type="entry name" value="Myb-like_DNA-bd"/>
</dbReference>
<dbReference type="Gene3D" id="1.10.10.60">
    <property type="entry name" value="Homeodomain-like"/>
    <property type="match status" value="3"/>
</dbReference>
<dbReference type="GO" id="GO:0042795">
    <property type="term" value="P:snRNA transcription by RNA polymerase II"/>
    <property type="evidence" value="ECO:0007669"/>
    <property type="project" value="TreeGrafter"/>
</dbReference>